<dbReference type="GeneID" id="36341709"/>
<dbReference type="Proteomes" id="UP000019149">
    <property type="component" value="Unassembled WGS sequence"/>
</dbReference>
<feature type="compositionally biased region" description="Polar residues" evidence="1">
    <location>
        <begin position="155"/>
        <end position="167"/>
    </location>
</feature>
<evidence type="ECO:0000313" key="3">
    <source>
        <dbReference type="EMBL" id="EUB59131.1"/>
    </source>
</evidence>
<feature type="compositionally biased region" description="Polar residues" evidence="1">
    <location>
        <begin position="223"/>
        <end position="245"/>
    </location>
</feature>
<evidence type="ECO:0000313" key="4">
    <source>
        <dbReference type="Proteomes" id="UP000019149"/>
    </source>
</evidence>
<proteinExistence type="predicted"/>
<feature type="compositionally biased region" description="Low complexity" evidence="1">
    <location>
        <begin position="349"/>
        <end position="363"/>
    </location>
</feature>
<dbReference type="KEGG" id="egl:EGR_05994"/>
<comment type="caution">
    <text evidence="3">The sequence shown here is derived from an EMBL/GenBank/DDBJ whole genome shotgun (WGS) entry which is preliminary data.</text>
</comment>
<dbReference type="CTD" id="36341709"/>
<feature type="compositionally biased region" description="Polar residues" evidence="1">
    <location>
        <begin position="276"/>
        <end position="285"/>
    </location>
</feature>
<feature type="compositionally biased region" description="Polar residues" evidence="1">
    <location>
        <begin position="299"/>
        <end position="310"/>
    </location>
</feature>
<evidence type="ECO:0000256" key="1">
    <source>
        <dbReference type="SAM" id="MobiDB-lite"/>
    </source>
</evidence>
<feature type="compositionally biased region" description="Low complexity" evidence="1">
    <location>
        <begin position="192"/>
        <end position="209"/>
    </location>
</feature>
<organism evidence="3 4">
    <name type="scientific">Echinococcus granulosus</name>
    <name type="common">Hydatid tapeworm</name>
    <dbReference type="NCBI Taxonomy" id="6210"/>
    <lineage>
        <taxon>Eukaryota</taxon>
        <taxon>Metazoa</taxon>
        <taxon>Spiralia</taxon>
        <taxon>Lophotrochozoa</taxon>
        <taxon>Platyhelminthes</taxon>
        <taxon>Cestoda</taxon>
        <taxon>Eucestoda</taxon>
        <taxon>Cyclophyllidea</taxon>
        <taxon>Taeniidae</taxon>
        <taxon>Echinococcus</taxon>
        <taxon>Echinococcus granulosus group</taxon>
    </lineage>
</organism>
<sequence>MAAESSKVMVELMKMKKFKKDTGYEAAMKKLYEQVRKGKAKTLTANIQTAKTTFTPGKGKPPIPAMLNSKVKQVKKGPAKDKVIVAAIDGDAKKKTYIVALRFATEENAKLFYDTTKAKGVVPPEPGQSSAPEAPAPEPPASATPPPPPPPASSQTDEPSRTTSLTPITMDRVSTPVRSSHHVPTRSVTLDSITRNNSNSSSVSRPTINDMSARRAEPPSVARSPSISYQSKSNPLTHTTPVTRVSMSLSSSPSLSEREASKSASKISSLDPALESRTTFISTDPSNYRRNRQRNSSRGQINGDKTSSKANESEYKHYRPNSSRRSAGSSSSSSSANVNVTTWRITRRSSSSASLSSSGSSSSKSDKYHSGRKHRSNRRHASRGINLR</sequence>
<dbReference type="EMBL" id="APAU02000049">
    <property type="protein sequence ID" value="EUB59131.1"/>
    <property type="molecule type" value="Genomic_DNA"/>
</dbReference>
<feature type="compositionally biased region" description="Low complexity" evidence="1">
    <location>
        <begin position="246"/>
        <end position="255"/>
    </location>
</feature>
<dbReference type="OMA" id="WRITRRS"/>
<feature type="compositionally biased region" description="Pro residues" evidence="1">
    <location>
        <begin position="134"/>
        <end position="152"/>
    </location>
</feature>
<keyword evidence="4" id="KW-1185">Reference proteome</keyword>
<feature type="domain" description="DUF5734" evidence="2">
    <location>
        <begin position="29"/>
        <end position="115"/>
    </location>
</feature>
<reference evidence="3 4" key="1">
    <citation type="journal article" date="2013" name="Nat. Genet.">
        <title>The genome of the hydatid tapeworm Echinococcus granulosus.</title>
        <authorList>
            <person name="Zheng H."/>
            <person name="Zhang W."/>
            <person name="Zhang L."/>
            <person name="Zhang Z."/>
            <person name="Li J."/>
            <person name="Lu G."/>
            <person name="Zhu Y."/>
            <person name="Wang Y."/>
            <person name="Huang Y."/>
            <person name="Liu J."/>
            <person name="Kang H."/>
            <person name="Chen J."/>
            <person name="Wang L."/>
            <person name="Chen A."/>
            <person name="Yu S."/>
            <person name="Gao Z."/>
            <person name="Jin L."/>
            <person name="Gu W."/>
            <person name="Wang Z."/>
            <person name="Zhao L."/>
            <person name="Shi B."/>
            <person name="Wen H."/>
            <person name="Lin R."/>
            <person name="Jones M.K."/>
            <person name="Brejova B."/>
            <person name="Vinar T."/>
            <person name="Zhao G."/>
            <person name="McManus D.P."/>
            <person name="Chen Z."/>
            <person name="Zhou Y."/>
            <person name="Wang S."/>
        </authorList>
    </citation>
    <scope>NUCLEOTIDE SEQUENCE [LARGE SCALE GENOMIC DNA]</scope>
</reference>
<feature type="compositionally biased region" description="Basic residues" evidence="1">
    <location>
        <begin position="370"/>
        <end position="382"/>
    </location>
</feature>
<protein>
    <recommendedName>
        <fullName evidence="2">DUF5734 domain-containing protein</fullName>
    </recommendedName>
</protein>
<accession>W6UE44</accession>
<name>W6UE44_ECHGR</name>
<dbReference type="RefSeq" id="XP_024350327.1">
    <property type="nucleotide sequence ID" value="XM_024495243.1"/>
</dbReference>
<gene>
    <name evidence="3" type="ORF">EGR_05994</name>
</gene>
<dbReference type="OrthoDB" id="6283046at2759"/>
<dbReference type="AlphaFoldDB" id="W6UE44"/>
<feature type="compositionally biased region" description="Low complexity" evidence="1">
    <location>
        <begin position="323"/>
        <end position="336"/>
    </location>
</feature>
<evidence type="ECO:0000259" key="2">
    <source>
        <dbReference type="Pfam" id="PF19005"/>
    </source>
</evidence>
<feature type="region of interest" description="Disordered" evidence="1">
    <location>
        <begin position="120"/>
        <end position="388"/>
    </location>
</feature>
<dbReference type="Pfam" id="PF19005">
    <property type="entry name" value="DUF5734"/>
    <property type="match status" value="1"/>
</dbReference>
<dbReference type="InterPro" id="IPR043792">
    <property type="entry name" value="DUF5734"/>
</dbReference>